<accession>A0A1S9PKR0</accession>
<sequence>MEVIDPLEFASTITDAYTNKPVGQLNDHVIRLSIMTLPYDWHYHPNSDETFIGSAGILVVETEKAAVELSAGMAITISKGILHRTRPKGERSVNLTIEHAAIETVFVY</sequence>
<dbReference type="Pfam" id="PF07883">
    <property type="entry name" value="Cupin_2"/>
    <property type="match status" value="1"/>
</dbReference>
<gene>
    <name evidence="2" type="ORF">BC343_00215</name>
</gene>
<evidence type="ECO:0000313" key="3">
    <source>
        <dbReference type="Proteomes" id="UP000189739"/>
    </source>
</evidence>
<dbReference type="RefSeq" id="WP_078345708.1">
    <property type="nucleotide sequence ID" value="NZ_MBTF01000001.1"/>
</dbReference>
<dbReference type="InterPro" id="IPR013096">
    <property type="entry name" value="Cupin_2"/>
</dbReference>
<dbReference type="SUPFAM" id="SSF51182">
    <property type="entry name" value="RmlC-like cupins"/>
    <property type="match status" value="1"/>
</dbReference>
<feature type="domain" description="Cupin type-2" evidence="1">
    <location>
        <begin position="41"/>
        <end position="93"/>
    </location>
</feature>
<dbReference type="InterPro" id="IPR011051">
    <property type="entry name" value="RmlC_Cupin_sf"/>
</dbReference>
<dbReference type="EMBL" id="MBTF01000001">
    <property type="protein sequence ID" value="OOQ61540.1"/>
    <property type="molecule type" value="Genomic_DNA"/>
</dbReference>
<dbReference type="InterPro" id="IPR014710">
    <property type="entry name" value="RmlC-like_jellyroll"/>
</dbReference>
<dbReference type="Proteomes" id="UP000189739">
    <property type="component" value="Unassembled WGS sequence"/>
</dbReference>
<dbReference type="STRING" id="1792845.BC343_00215"/>
<proteinExistence type="predicted"/>
<reference evidence="2 3" key="1">
    <citation type="submission" date="2016-07" db="EMBL/GenBank/DDBJ databases">
        <title>Genomic analysis of zinc-resistant bacterium Mucilaginibacter pedocola TBZ30.</title>
        <authorList>
            <person name="Huang J."/>
            <person name="Tang J."/>
        </authorList>
    </citation>
    <scope>NUCLEOTIDE SEQUENCE [LARGE SCALE GENOMIC DNA]</scope>
    <source>
        <strain evidence="2 3">TBZ30</strain>
    </source>
</reference>
<protein>
    <submittedName>
        <fullName evidence="2">Cupin</fullName>
    </submittedName>
</protein>
<keyword evidence="3" id="KW-1185">Reference proteome</keyword>
<evidence type="ECO:0000259" key="1">
    <source>
        <dbReference type="Pfam" id="PF07883"/>
    </source>
</evidence>
<evidence type="ECO:0000313" key="2">
    <source>
        <dbReference type="EMBL" id="OOQ61540.1"/>
    </source>
</evidence>
<comment type="caution">
    <text evidence="2">The sequence shown here is derived from an EMBL/GenBank/DDBJ whole genome shotgun (WGS) entry which is preliminary data.</text>
</comment>
<name>A0A1S9PKR0_9SPHI</name>
<dbReference type="AlphaFoldDB" id="A0A1S9PKR0"/>
<dbReference type="Gene3D" id="2.60.120.10">
    <property type="entry name" value="Jelly Rolls"/>
    <property type="match status" value="1"/>
</dbReference>
<dbReference type="OrthoDB" id="9794183at2"/>
<organism evidence="2 3">
    <name type="scientific">Mucilaginibacter pedocola</name>
    <dbReference type="NCBI Taxonomy" id="1792845"/>
    <lineage>
        <taxon>Bacteria</taxon>
        <taxon>Pseudomonadati</taxon>
        <taxon>Bacteroidota</taxon>
        <taxon>Sphingobacteriia</taxon>
        <taxon>Sphingobacteriales</taxon>
        <taxon>Sphingobacteriaceae</taxon>
        <taxon>Mucilaginibacter</taxon>
    </lineage>
</organism>